<proteinExistence type="predicted"/>
<accession>A0ABR7UUU9</accession>
<evidence type="ECO:0000313" key="2">
    <source>
        <dbReference type="EMBL" id="MBD0726706.1"/>
    </source>
</evidence>
<keyword evidence="3" id="KW-1185">Reference proteome</keyword>
<evidence type="ECO:0000313" key="3">
    <source>
        <dbReference type="Proteomes" id="UP000661715"/>
    </source>
</evidence>
<name>A0ABR7UUU9_9FLAO</name>
<dbReference type="EMBL" id="NASZ01000043">
    <property type="protein sequence ID" value="MBD0726706.1"/>
    <property type="molecule type" value="Genomic_DNA"/>
</dbReference>
<dbReference type="RefSeq" id="WP_188221690.1">
    <property type="nucleotide sequence ID" value="NZ_NASZ01000043.1"/>
</dbReference>
<dbReference type="Proteomes" id="UP000661715">
    <property type="component" value="Unassembled WGS sequence"/>
</dbReference>
<protein>
    <recommendedName>
        <fullName evidence="1">Outer membrane protein beta-barrel domain-containing protein</fullName>
    </recommendedName>
</protein>
<organism evidence="2 3">
    <name type="scientific">Flavobacterium pokkalii</name>
    <dbReference type="NCBI Taxonomy" id="1940408"/>
    <lineage>
        <taxon>Bacteria</taxon>
        <taxon>Pseudomonadati</taxon>
        <taxon>Bacteroidota</taxon>
        <taxon>Flavobacteriia</taxon>
        <taxon>Flavobacteriales</taxon>
        <taxon>Flavobacteriaceae</taxon>
        <taxon>Flavobacterium</taxon>
    </lineage>
</organism>
<dbReference type="Pfam" id="PF13568">
    <property type="entry name" value="OMP_b-brl_2"/>
    <property type="match status" value="1"/>
</dbReference>
<comment type="caution">
    <text evidence="2">The sequence shown here is derived from an EMBL/GenBank/DDBJ whole genome shotgun (WGS) entry which is preliminary data.</text>
</comment>
<reference evidence="2 3" key="1">
    <citation type="journal article" date="2020" name="Microbiol. Res.">
        <title>Flavobacterium pokkalii sp. nov., a novel plant growth promoting native rhizobacteria isolated from pokkali rice grown in coastal saline affected agricultural regions of southern India, Kerala.</title>
        <authorList>
            <person name="Menon R.R."/>
            <person name="Kumari S."/>
            <person name="Viver T."/>
            <person name="Rameshkumar N."/>
        </authorList>
    </citation>
    <scope>NUCLEOTIDE SEQUENCE [LARGE SCALE GENOMIC DNA]</scope>
    <source>
        <strain evidence="2 3">L1I52</strain>
    </source>
</reference>
<dbReference type="InterPro" id="IPR025665">
    <property type="entry name" value="Beta-barrel_OMP_2"/>
</dbReference>
<evidence type="ECO:0000259" key="1">
    <source>
        <dbReference type="Pfam" id="PF13568"/>
    </source>
</evidence>
<sequence>MNFSLKNAIWGVALLISQGISAQLYVGVQSGIGNIQNDVSETSTGNRLGAAVKVGYIYSLTNHIGIGTGLEFSQYKQEASLINNTGTLSSYQVDPSTSAFVYDVTTTNYNEKQTLHALQIPLFVQYKTNINKGIDFNFRAGAKYFLPLKYKMEAKADYVNGTAYYPDVNLYIDDLPEYGFGGQGNYTATGEYDTKGVFMSMFELGFTFDMGVKNSLYAAMFLENGYGSILDQKDDKSFIGYNPNSVSDRKANGLYSADKDAKLRPVAFGITLGWNFK</sequence>
<feature type="domain" description="Outer membrane protein beta-barrel" evidence="1">
    <location>
        <begin position="22"/>
        <end position="165"/>
    </location>
</feature>
<gene>
    <name evidence="2" type="ORF">B6A10_16160</name>
</gene>